<feature type="compositionally biased region" description="Acidic residues" evidence="1">
    <location>
        <begin position="172"/>
        <end position="185"/>
    </location>
</feature>
<name>A0A1N6YM58_9EURY</name>
<feature type="compositionally biased region" description="Polar residues" evidence="1">
    <location>
        <begin position="1"/>
        <end position="20"/>
    </location>
</feature>
<sequence>MTASNPPRKNDPEQSQSPSKKTSRRTFLTTTAVASAAVTLGGTALAAEDSSETESSPSVTFESQTTDGTTVTVKSATLPEHGFIVIHDERLYDDKPVESIIGVTDHLFEGTHENVEVQLFDYISGREFDKSELKEDQTLVAMLHRDRDDNSVFDYAESNGIEDPPVTKDGEAVSDDAEVEVGDDC</sequence>
<feature type="region of interest" description="Disordered" evidence="1">
    <location>
        <begin position="1"/>
        <end position="26"/>
    </location>
</feature>
<dbReference type="Pfam" id="PF23951">
    <property type="entry name" value="DUF7282"/>
    <property type="match status" value="1"/>
</dbReference>
<dbReference type="PROSITE" id="PS51318">
    <property type="entry name" value="TAT"/>
    <property type="match status" value="1"/>
</dbReference>
<gene>
    <name evidence="3" type="ORF">SAMN05421858_1632</name>
</gene>
<dbReference type="RefSeq" id="WP_076429514.1">
    <property type="nucleotide sequence ID" value="NZ_FTNO01000001.1"/>
</dbReference>
<keyword evidence="4" id="KW-1185">Reference proteome</keyword>
<dbReference type="InterPro" id="IPR055706">
    <property type="entry name" value="Slg1/2_DUF7282"/>
</dbReference>
<dbReference type="InterPro" id="IPR006311">
    <property type="entry name" value="TAT_signal"/>
</dbReference>
<accession>A0A1N6YM58</accession>
<evidence type="ECO:0000256" key="1">
    <source>
        <dbReference type="SAM" id="MobiDB-lite"/>
    </source>
</evidence>
<feature type="region of interest" description="Disordered" evidence="1">
    <location>
        <begin position="45"/>
        <end position="67"/>
    </location>
</feature>
<reference evidence="4" key="1">
    <citation type="submission" date="2017-01" db="EMBL/GenBank/DDBJ databases">
        <authorList>
            <person name="Varghese N."/>
            <person name="Submissions S."/>
        </authorList>
    </citation>
    <scope>NUCLEOTIDE SEQUENCE [LARGE SCALE GENOMIC DNA]</scope>
    <source>
        <strain evidence="4">CGMCC 1.7737</strain>
    </source>
</reference>
<feature type="compositionally biased region" description="Polar residues" evidence="1">
    <location>
        <begin position="53"/>
        <end position="67"/>
    </location>
</feature>
<protein>
    <recommendedName>
        <fullName evidence="2">DUF7282 domain-containing protein</fullName>
    </recommendedName>
</protein>
<evidence type="ECO:0000259" key="2">
    <source>
        <dbReference type="Pfam" id="PF23951"/>
    </source>
</evidence>
<evidence type="ECO:0000313" key="3">
    <source>
        <dbReference type="EMBL" id="SIR15647.1"/>
    </source>
</evidence>
<proteinExistence type="predicted"/>
<dbReference type="AlphaFoldDB" id="A0A1N6YM58"/>
<dbReference type="EMBL" id="FTNO01000001">
    <property type="protein sequence ID" value="SIR15647.1"/>
    <property type="molecule type" value="Genomic_DNA"/>
</dbReference>
<dbReference type="Proteomes" id="UP000186914">
    <property type="component" value="Unassembled WGS sequence"/>
</dbReference>
<feature type="region of interest" description="Disordered" evidence="1">
    <location>
        <begin position="154"/>
        <end position="185"/>
    </location>
</feature>
<organism evidence="3 4">
    <name type="scientific">Haladaptatus litoreus</name>
    <dbReference type="NCBI Taxonomy" id="553468"/>
    <lineage>
        <taxon>Archaea</taxon>
        <taxon>Methanobacteriati</taxon>
        <taxon>Methanobacteriota</taxon>
        <taxon>Stenosarchaea group</taxon>
        <taxon>Halobacteria</taxon>
        <taxon>Halobacteriales</taxon>
        <taxon>Haladaptataceae</taxon>
        <taxon>Haladaptatus</taxon>
    </lineage>
</organism>
<dbReference type="OrthoDB" id="239724at2157"/>
<feature type="domain" description="DUF7282" evidence="2">
    <location>
        <begin position="57"/>
        <end position="179"/>
    </location>
</feature>
<evidence type="ECO:0000313" key="4">
    <source>
        <dbReference type="Proteomes" id="UP000186914"/>
    </source>
</evidence>